<organism evidence="2 3">
    <name type="scientific">Portunus trituberculatus</name>
    <name type="common">Swimming crab</name>
    <name type="synonym">Neptunus trituberculatus</name>
    <dbReference type="NCBI Taxonomy" id="210409"/>
    <lineage>
        <taxon>Eukaryota</taxon>
        <taxon>Metazoa</taxon>
        <taxon>Ecdysozoa</taxon>
        <taxon>Arthropoda</taxon>
        <taxon>Crustacea</taxon>
        <taxon>Multicrustacea</taxon>
        <taxon>Malacostraca</taxon>
        <taxon>Eumalacostraca</taxon>
        <taxon>Eucarida</taxon>
        <taxon>Decapoda</taxon>
        <taxon>Pleocyemata</taxon>
        <taxon>Brachyura</taxon>
        <taxon>Eubrachyura</taxon>
        <taxon>Portunoidea</taxon>
        <taxon>Portunidae</taxon>
        <taxon>Portuninae</taxon>
        <taxon>Portunus</taxon>
    </lineage>
</organism>
<sequence length="133" mass="14389">MTPLAPARSFSEASGRDRKVSHSLQPASLRYHSLIPWDTLIPPSGPEVCPNLSLAPREGTIWGSTTSSHSATNPQSLRAASTLSPMPNLTLVRPRPLRRGLTCVNTASRQHSLISSSSTQRPESWEALSCLYG</sequence>
<evidence type="ECO:0000313" key="3">
    <source>
        <dbReference type="Proteomes" id="UP000324222"/>
    </source>
</evidence>
<comment type="caution">
    <text evidence="2">The sequence shown here is derived from an EMBL/GenBank/DDBJ whole genome shotgun (WGS) entry which is preliminary data.</text>
</comment>
<proteinExistence type="predicted"/>
<evidence type="ECO:0000256" key="1">
    <source>
        <dbReference type="SAM" id="MobiDB-lite"/>
    </source>
</evidence>
<dbReference type="Proteomes" id="UP000324222">
    <property type="component" value="Unassembled WGS sequence"/>
</dbReference>
<protein>
    <submittedName>
        <fullName evidence="2">Uncharacterized protein</fullName>
    </submittedName>
</protein>
<keyword evidence="3" id="KW-1185">Reference proteome</keyword>
<dbReference type="EMBL" id="VSRR010082971">
    <property type="protein sequence ID" value="MPC90026.1"/>
    <property type="molecule type" value="Genomic_DNA"/>
</dbReference>
<feature type="region of interest" description="Disordered" evidence="1">
    <location>
        <begin position="1"/>
        <end position="25"/>
    </location>
</feature>
<gene>
    <name evidence="2" type="ORF">E2C01_084993</name>
</gene>
<dbReference type="AlphaFoldDB" id="A0A5B7J7P9"/>
<name>A0A5B7J7P9_PORTR</name>
<evidence type="ECO:0000313" key="2">
    <source>
        <dbReference type="EMBL" id="MPC90026.1"/>
    </source>
</evidence>
<reference evidence="2 3" key="1">
    <citation type="submission" date="2019-05" db="EMBL/GenBank/DDBJ databases">
        <title>Another draft genome of Portunus trituberculatus and its Hox gene families provides insights of decapod evolution.</title>
        <authorList>
            <person name="Jeong J.-H."/>
            <person name="Song I."/>
            <person name="Kim S."/>
            <person name="Choi T."/>
            <person name="Kim D."/>
            <person name="Ryu S."/>
            <person name="Kim W."/>
        </authorList>
    </citation>
    <scope>NUCLEOTIDE SEQUENCE [LARGE SCALE GENOMIC DNA]</scope>
    <source>
        <tissue evidence="2">Muscle</tissue>
    </source>
</reference>
<accession>A0A5B7J7P9</accession>